<name>A0ABW7IWK5_9VIBR</name>
<sequence length="69" mass="7682">MPLAQCPVCDKSISKRAYTCPGCGEPDPFNSKVKSKALGFVLWLVLIAVGAYAFWTYILPMMIEFVHDI</sequence>
<organism evidence="2 3">
    <name type="scientific">Vibrio rumoiensis</name>
    <dbReference type="NCBI Taxonomy" id="76258"/>
    <lineage>
        <taxon>Bacteria</taxon>
        <taxon>Pseudomonadati</taxon>
        <taxon>Pseudomonadota</taxon>
        <taxon>Gammaproteobacteria</taxon>
        <taxon>Vibrionales</taxon>
        <taxon>Vibrionaceae</taxon>
        <taxon>Vibrio</taxon>
    </lineage>
</organism>
<proteinExistence type="predicted"/>
<protein>
    <submittedName>
        <fullName evidence="2">Uncharacterized protein</fullName>
    </submittedName>
</protein>
<dbReference type="Proteomes" id="UP001607151">
    <property type="component" value="Unassembled WGS sequence"/>
</dbReference>
<keyword evidence="3" id="KW-1185">Reference proteome</keyword>
<accession>A0ABW7IWK5</accession>
<evidence type="ECO:0000256" key="1">
    <source>
        <dbReference type="SAM" id="Phobius"/>
    </source>
</evidence>
<feature type="transmembrane region" description="Helical" evidence="1">
    <location>
        <begin position="37"/>
        <end position="58"/>
    </location>
</feature>
<keyword evidence="1" id="KW-0472">Membrane</keyword>
<gene>
    <name evidence="2" type="ORF">ACGRQ9_07370</name>
</gene>
<dbReference type="EMBL" id="JBIHSN010000002">
    <property type="protein sequence ID" value="MFH0265314.1"/>
    <property type="molecule type" value="Genomic_DNA"/>
</dbReference>
<reference evidence="2 3" key="1">
    <citation type="submission" date="2024-10" db="EMBL/GenBank/DDBJ databases">
        <authorList>
            <person name="Yibar A."/>
            <person name="Saticioglu I.B."/>
            <person name="Duman M."/>
            <person name="Ajmi N."/>
            <person name="Gurler F."/>
            <person name="Ay H."/>
            <person name="Onuk E."/>
            <person name="Guler S."/>
            <person name="Romalde J.L."/>
        </authorList>
    </citation>
    <scope>NUCLEOTIDE SEQUENCE [LARGE SCALE GENOMIC DNA]</scope>
    <source>
        <strain evidence="2 3">14-MA-B</strain>
    </source>
</reference>
<keyword evidence="1" id="KW-1133">Transmembrane helix</keyword>
<evidence type="ECO:0000313" key="2">
    <source>
        <dbReference type="EMBL" id="MFH0265314.1"/>
    </source>
</evidence>
<evidence type="ECO:0000313" key="3">
    <source>
        <dbReference type="Proteomes" id="UP001607151"/>
    </source>
</evidence>
<comment type="caution">
    <text evidence="2">The sequence shown here is derived from an EMBL/GenBank/DDBJ whole genome shotgun (WGS) entry which is preliminary data.</text>
</comment>
<dbReference type="RefSeq" id="WP_394607595.1">
    <property type="nucleotide sequence ID" value="NZ_JBIHSJ010000001.1"/>
</dbReference>
<keyword evidence="1" id="KW-0812">Transmembrane</keyword>